<name>A0A6I6E9X9_THETI</name>
<keyword evidence="2" id="KW-1185">Reference proteome</keyword>
<dbReference type="Proteomes" id="UP000426424">
    <property type="component" value="Chromosome"/>
</dbReference>
<evidence type="ECO:0000313" key="2">
    <source>
        <dbReference type="Proteomes" id="UP000426424"/>
    </source>
</evidence>
<evidence type="ECO:0000313" key="1">
    <source>
        <dbReference type="EMBL" id="QGU33503.1"/>
    </source>
</evidence>
<accession>A0A6I6E9X9</accession>
<sequence length="106" mass="12247">MLANIQNYYEPLVMQSIRDKLSGRDEEYDADLVADLACLALNALPARYVRHTVDLWSHLGDSERAAVSREVEEAVESAFVVMRRRREARRTEIEAQEPSKTRLPWT</sequence>
<organism evidence="1 2">
    <name type="scientific">Thermochromatium tepidum ATCC 43061</name>
    <dbReference type="NCBI Taxonomy" id="316276"/>
    <lineage>
        <taxon>Bacteria</taxon>
        <taxon>Pseudomonadati</taxon>
        <taxon>Pseudomonadota</taxon>
        <taxon>Gammaproteobacteria</taxon>
        <taxon>Chromatiales</taxon>
        <taxon>Chromatiaceae</taxon>
        <taxon>Thermochromatium</taxon>
    </lineage>
</organism>
<proteinExistence type="predicted"/>
<reference evidence="1 2" key="1">
    <citation type="submission" date="2019-12" db="EMBL/GenBank/DDBJ databases">
        <title>The complete genome of the thermophilic, anoxygenic phototrophic gammaproteobacterium Thermochromatium tepidum.</title>
        <authorList>
            <person name="Sattley W.M."/>
            <person name="Swingley W.D."/>
            <person name="Burchell B.M."/>
            <person name="Gurbani S.A."/>
            <person name="Kujawa C.M."/>
            <person name="Nuccio D.A."/>
            <person name="Schladweiler J."/>
            <person name="Shaffer K.N."/>
            <person name="Stokes L.M."/>
            <person name="Touchman J.W."/>
            <person name="Blankenship R.E."/>
            <person name="Madigan M.T."/>
        </authorList>
    </citation>
    <scope>NUCLEOTIDE SEQUENCE [LARGE SCALE GENOMIC DNA]</scope>
    <source>
        <strain evidence="1 2">ATCC 43061</strain>
    </source>
</reference>
<protein>
    <submittedName>
        <fullName evidence="1">Competence protein ComFB</fullName>
    </submittedName>
</protein>
<dbReference type="Pfam" id="PF10719">
    <property type="entry name" value="ComFB"/>
    <property type="match status" value="1"/>
</dbReference>
<dbReference type="EMBL" id="CP039268">
    <property type="protein sequence ID" value="QGU33503.1"/>
    <property type="molecule type" value="Genomic_DNA"/>
</dbReference>
<gene>
    <name evidence="1" type="ORF">E6P07_11245</name>
</gene>
<dbReference type="RefSeq" id="WP_153975695.1">
    <property type="nucleotide sequence ID" value="NZ_CP039268.1"/>
</dbReference>
<dbReference type="KEGG" id="ttp:E6P07_11245"/>
<dbReference type="InterPro" id="IPR019657">
    <property type="entry name" value="ComFB"/>
</dbReference>
<dbReference type="AlphaFoldDB" id="A0A6I6E9X9"/>